<evidence type="ECO:0000256" key="2">
    <source>
        <dbReference type="ARBA" id="ARBA00022771"/>
    </source>
</evidence>
<evidence type="ECO:0000313" key="9">
    <source>
        <dbReference type="Proteomes" id="UP000235388"/>
    </source>
</evidence>
<gene>
    <name evidence="7" type="ORF">PCANC_05414</name>
    <name evidence="8" type="ORF">PCASD_03777</name>
</gene>
<evidence type="ECO:0000256" key="3">
    <source>
        <dbReference type="ARBA" id="ARBA00022833"/>
    </source>
</evidence>
<dbReference type="AlphaFoldDB" id="A0A2N5T6Z5"/>
<dbReference type="STRING" id="200324.A0A2N5T6Z5"/>
<comment type="caution">
    <text evidence="7">The sequence shown here is derived from an EMBL/GenBank/DDBJ whole genome shotgun (WGS) entry which is preliminary data.</text>
</comment>
<dbReference type="EMBL" id="PGCI01000041">
    <property type="protein sequence ID" value="PLW46279.1"/>
    <property type="molecule type" value="Genomic_DNA"/>
</dbReference>
<dbReference type="SUPFAM" id="SSF57850">
    <property type="entry name" value="RING/U-box"/>
    <property type="match status" value="1"/>
</dbReference>
<evidence type="ECO:0000256" key="5">
    <source>
        <dbReference type="SAM" id="MobiDB-lite"/>
    </source>
</evidence>
<dbReference type="PANTHER" id="PTHR45969">
    <property type="entry name" value="RING ZINC FINGER PROTEIN-RELATED"/>
    <property type="match status" value="1"/>
</dbReference>
<protein>
    <recommendedName>
        <fullName evidence="6">RING-type domain-containing protein</fullName>
    </recommendedName>
</protein>
<dbReference type="Pfam" id="PF13639">
    <property type="entry name" value="zf-RING_2"/>
    <property type="match status" value="1"/>
</dbReference>
<dbReference type="EMBL" id="PGCJ01000786">
    <property type="protein sequence ID" value="PLW21226.1"/>
    <property type="molecule type" value="Genomic_DNA"/>
</dbReference>
<sequence length="236" mass="26741">MDRNSRPGDLRRAEDSPASSPGGFRPVEGLGDQRFPGPPRRARARRRNELGWADFMEVLPPHTRIHAQTIYDTYRRLDAGRVMFTNYVSGRSNDRGNPRDHHVDVPAYRLALRHVDIAFPRMIAEMFFPDLFQPASRRAIADQILNRLTATNLSSMLLEASQTGTSSISCAVCFEEYVESDTVIILPCHPSHRFHRICLRDWAEESLPERLTCPICRAPLRTTSSQERDSSPPAAS</sequence>
<feature type="region of interest" description="Disordered" evidence="5">
    <location>
        <begin position="1"/>
        <end position="43"/>
    </location>
</feature>
<dbReference type="Proteomes" id="UP000235388">
    <property type="component" value="Unassembled WGS sequence"/>
</dbReference>
<dbReference type="OrthoDB" id="2495271at2759"/>
<keyword evidence="3" id="KW-0862">Zinc</keyword>
<evidence type="ECO:0000313" key="7">
    <source>
        <dbReference type="EMBL" id="PLW21226.1"/>
    </source>
</evidence>
<dbReference type="Proteomes" id="UP000235392">
    <property type="component" value="Unassembled WGS sequence"/>
</dbReference>
<dbReference type="PROSITE" id="PS50089">
    <property type="entry name" value="ZF_RING_2"/>
    <property type="match status" value="1"/>
</dbReference>
<reference evidence="9 10" key="1">
    <citation type="submission" date="2017-11" db="EMBL/GenBank/DDBJ databases">
        <title>De novo assembly and phasing of dikaryotic genomes from two isolates of Puccinia coronata f. sp. avenae, the causal agent of oat crown rust.</title>
        <authorList>
            <person name="Miller M.E."/>
            <person name="Zhang Y."/>
            <person name="Omidvar V."/>
            <person name="Sperschneider J."/>
            <person name="Schwessinger B."/>
            <person name="Raley C."/>
            <person name="Palmer J.M."/>
            <person name="Garnica D."/>
            <person name="Upadhyaya N."/>
            <person name="Rathjen J."/>
            <person name="Taylor J.M."/>
            <person name="Park R.F."/>
            <person name="Dodds P.N."/>
            <person name="Hirsch C.D."/>
            <person name="Kianian S.F."/>
            <person name="Figueroa M."/>
        </authorList>
    </citation>
    <scope>NUCLEOTIDE SEQUENCE [LARGE SCALE GENOMIC DNA]</scope>
    <source>
        <strain evidence="7">12NC29</strain>
        <strain evidence="8">12SD80</strain>
    </source>
</reference>
<proteinExistence type="predicted"/>
<dbReference type="SMART" id="SM00184">
    <property type="entry name" value="RING"/>
    <property type="match status" value="1"/>
</dbReference>
<dbReference type="InterPro" id="IPR001841">
    <property type="entry name" value="Znf_RING"/>
</dbReference>
<evidence type="ECO:0000313" key="8">
    <source>
        <dbReference type="EMBL" id="PLW46279.1"/>
    </source>
</evidence>
<dbReference type="Gene3D" id="3.30.40.10">
    <property type="entry name" value="Zinc/RING finger domain, C3HC4 (zinc finger)"/>
    <property type="match status" value="1"/>
</dbReference>
<accession>A0A2N5T6Z5</accession>
<name>A0A2N5T6Z5_9BASI</name>
<feature type="compositionally biased region" description="Basic and acidic residues" evidence="5">
    <location>
        <begin position="1"/>
        <end position="15"/>
    </location>
</feature>
<keyword evidence="9" id="KW-1185">Reference proteome</keyword>
<feature type="domain" description="RING-type" evidence="6">
    <location>
        <begin position="170"/>
        <end position="217"/>
    </location>
</feature>
<keyword evidence="1" id="KW-0479">Metal-binding</keyword>
<organism evidence="7 9">
    <name type="scientific">Puccinia coronata f. sp. avenae</name>
    <dbReference type="NCBI Taxonomy" id="200324"/>
    <lineage>
        <taxon>Eukaryota</taxon>
        <taxon>Fungi</taxon>
        <taxon>Dikarya</taxon>
        <taxon>Basidiomycota</taxon>
        <taxon>Pucciniomycotina</taxon>
        <taxon>Pucciniomycetes</taxon>
        <taxon>Pucciniales</taxon>
        <taxon>Pucciniaceae</taxon>
        <taxon>Puccinia</taxon>
    </lineage>
</organism>
<evidence type="ECO:0000256" key="4">
    <source>
        <dbReference type="PROSITE-ProRule" id="PRU00175"/>
    </source>
</evidence>
<dbReference type="InterPro" id="IPR013083">
    <property type="entry name" value="Znf_RING/FYVE/PHD"/>
</dbReference>
<evidence type="ECO:0000259" key="6">
    <source>
        <dbReference type="PROSITE" id="PS50089"/>
    </source>
</evidence>
<evidence type="ECO:0000256" key="1">
    <source>
        <dbReference type="ARBA" id="ARBA00022723"/>
    </source>
</evidence>
<dbReference type="GO" id="GO:0008270">
    <property type="term" value="F:zinc ion binding"/>
    <property type="evidence" value="ECO:0007669"/>
    <property type="project" value="UniProtKB-KW"/>
</dbReference>
<evidence type="ECO:0000313" key="10">
    <source>
        <dbReference type="Proteomes" id="UP000235392"/>
    </source>
</evidence>
<keyword evidence="2 4" id="KW-0863">Zinc-finger</keyword>